<sequence>MAVLLNKSDMAASLGVSVQAFDKYGITPVERRGREVFYDVKSVVEYRVARELQKAREGQSGDGENDYEKKLLIARWKLTEEQAVSQKLKNQVTEGEMVDSGFCTFALSRLAMELSSILDSIPLSMQRKFPDITPQQIEELKVLIAKGANQCARAGEKIPELMDEYIRTANE</sequence>
<reference evidence="3 4" key="1">
    <citation type="submission" date="2018-04" db="EMBL/GenBank/DDBJ databases">
        <title>Serotype diversity and antimicrobial resistance among Salmonella enterica isolated from patients at an equine referral hospital.</title>
        <authorList>
            <person name="Leon I.M."/>
            <person name="Lawhon S.D."/>
            <person name="Norman K.N."/>
            <person name="Threadgill D.S."/>
            <person name="Ohta N."/>
            <person name="Vinasco J."/>
            <person name="Scott H.M."/>
        </authorList>
    </citation>
    <scope>NUCLEOTIDE SEQUENCE [LARGE SCALE GENOMIC DNA]</scope>
    <source>
        <strain evidence="2 3">159</strain>
        <strain evidence="1 4">230</strain>
    </source>
</reference>
<evidence type="ECO:0000313" key="4">
    <source>
        <dbReference type="Proteomes" id="UP000245551"/>
    </source>
</evidence>
<dbReference type="EMBL" id="QDOO01000056">
    <property type="protein sequence ID" value="PVM62766.1"/>
    <property type="molecule type" value="Genomic_DNA"/>
</dbReference>
<dbReference type="Proteomes" id="UP000245551">
    <property type="component" value="Unassembled WGS sequence"/>
</dbReference>
<dbReference type="Pfam" id="PF07471">
    <property type="entry name" value="Phage_Nu1"/>
    <property type="match status" value="1"/>
</dbReference>
<evidence type="ECO:0000313" key="1">
    <source>
        <dbReference type="EMBL" id="PVJ39663.1"/>
    </source>
</evidence>
<dbReference type="RefSeq" id="WP_070809068.1">
    <property type="nucleotide sequence ID" value="NZ_QDLV01000081.1"/>
</dbReference>
<dbReference type="AlphaFoldDB" id="A0A2T8WMM5"/>
<evidence type="ECO:0000313" key="2">
    <source>
        <dbReference type="EMBL" id="PVM62766.1"/>
    </source>
</evidence>
<accession>A0A2T8WMM5</accession>
<comment type="caution">
    <text evidence="1">The sequence shown here is derived from an EMBL/GenBank/DDBJ whole genome shotgun (WGS) entry which is preliminary data.</text>
</comment>
<gene>
    <name evidence="2" type="ORF">C4784_26890</name>
    <name evidence="1" type="ORF">C4855_27530</name>
</gene>
<proteinExistence type="predicted"/>
<dbReference type="Proteomes" id="UP000245068">
    <property type="component" value="Unassembled WGS sequence"/>
</dbReference>
<organism evidence="1 4">
    <name type="scientific">Salmonella enterica subsp. enterica serovar Gaminara</name>
    <dbReference type="NCBI Taxonomy" id="913070"/>
    <lineage>
        <taxon>Bacteria</taxon>
        <taxon>Pseudomonadati</taxon>
        <taxon>Pseudomonadota</taxon>
        <taxon>Gammaproteobacteria</taxon>
        <taxon>Enterobacterales</taxon>
        <taxon>Enterobacteriaceae</taxon>
        <taxon>Salmonella</taxon>
    </lineage>
</organism>
<protein>
    <submittedName>
        <fullName evidence="1">DNA-packaging protein</fullName>
    </submittedName>
</protein>
<evidence type="ECO:0000313" key="3">
    <source>
        <dbReference type="Proteomes" id="UP000245068"/>
    </source>
</evidence>
<name>A0A2T8WMM5_SALET</name>
<dbReference type="InterPro" id="IPR010906">
    <property type="entry name" value="Phage_lambda_Nu1_terminase-ssu"/>
</dbReference>
<dbReference type="EMBL" id="QDLV01000081">
    <property type="protein sequence ID" value="PVJ39663.1"/>
    <property type="molecule type" value="Genomic_DNA"/>
</dbReference>